<feature type="region of interest" description="Disordered" evidence="1">
    <location>
        <begin position="23"/>
        <end position="51"/>
    </location>
</feature>
<dbReference type="Gene3D" id="1.10.260.40">
    <property type="entry name" value="lambda repressor-like DNA-binding domains"/>
    <property type="match status" value="1"/>
</dbReference>
<dbReference type="PANTHER" id="PTHR35010:SF2">
    <property type="entry name" value="BLL4672 PROTEIN"/>
    <property type="match status" value="1"/>
</dbReference>
<gene>
    <name evidence="3" type="ordered locus">SBI_09726</name>
</gene>
<dbReference type="HOGENOM" id="CLU_057862_1_0_11"/>
<dbReference type="InterPro" id="IPR041413">
    <property type="entry name" value="MLTR_LBD"/>
</dbReference>
<feature type="domain" description="HTH cro/C1-type" evidence="2">
    <location>
        <begin position="42"/>
        <end position="89"/>
    </location>
</feature>
<dbReference type="PATRIC" id="fig|749414.3.peg.10009"/>
<dbReference type="Pfam" id="PF13560">
    <property type="entry name" value="HTH_31"/>
    <property type="match status" value="1"/>
</dbReference>
<dbReference type="InterPro" id="IPR001387">
    <property type="entry name" value="Cro/C1-type_HTH"/>
</dbReference>
<feature type="region of interest" description="Disordered" evidence="1">
    <location>
        <begin position="283"/>
        <end position="322"/>
    </location>
</feature>
<dbReference type="AlphaFoldDB" id="D7CBG7"/>
<dbReference type="KEGG" id="sbh:SBI_09726"/>
<evidence type="ECO:0000313" key="3">
    <source>
        <dbReference type="EMBL" id="ADI12844.1"/>
    </source>
</evidence>
<evidence type="ECO:0000256" key="1">
    <source>
        <dbReference type="SAM" id="MobiDB-lite"/>
    </source>
</evidence>
<dbReference type="Pfam" id="PF17765">
    <property type="entry name" value="MLTR_LBD"/>
    <property type="match status" value="1"/>
</dbReference>
<dbReference type="GO" id="GO:0003677">
    <property type="term" value="F:DNA binding"/>
    <property type="evidence" value="ECO:0007669"/>
    <property type="project" value="InterPro"/>
</dbReference>
<dbReference type="PROSITE" id="PS50943">
    <property type="entry name" value="HTH_CROC1"/>
    <property type="match status" value="1"/>
</dbReference>
<evidence type="ECO:0000259" key="2">
    <source>
        <dbReference type="PROSITE" id="PS50943"/>
    </source>
</evidence>
<protein>
    <recommendedName>
        <fullName evidence="2">HTH cro/C1-type domain-containing protein</fullName>
    </recommendedName>
</protein>
<name>D7CBG7_STRBB</name>
<dbReference type="Proteomes" id="UP000000377">
    <property type="component" value="Chromosome"/>
</dbReference>
<keyword evidence="4" id="KW-1185">Reference proteome</keyword>
<reference evidence="3 4" key="1">
    <citation type="journal article" date="2010" name="J. Bacteriol.">
        <title>Genome sequence of the milbemycin-producing bacterium Streptomyces bingchenggensis.</title>
        <authorList>
            <person name="Wang X.J."/>
            <person name="Yan Y.J."/>
            <person name="Zhang B."/>
            <person name="An J."/>
            <person name="Wang J.J."/>
            <person name="Tian J."/>
            <person name="Jiang L."/>
            <person name="Chen Y.H."/>
            <person name="Huang S.X."/>
            <person name="Yin M."/>
            <person name="Zhang J."/>
            <person name="Gao A.L."/>
            <person name="Liu C.X."/>
            <person name="Zhu Z.X."/>
            <person name="Xiang W.S."/>
        </authorList>
    </citation>
    <scope>NUCLEOTIDE SEQUENCE [LARGE SCALE GENOMIC DNA]</scope>
    <source>
        <strain evidence="3 4">BCW-1</strain>
    </source>
</reference>
<accession>D7CBG7</accession>
<dbReference type="Gene3D" id="3.30.450.180">
    <property type="match status" value="1"/>
</dbReference>
<dbReference type="SUPFAM" id="SSF47413">
    <property type="entry name" value="lambda repressor-like DNA-binding domains"/>
    <property type="match status" value="1"/>
</dbReference>
<sequence length="322" mass="35171">MRAYRCGMDSGNPLGEFLRARREMTSPARAGQPWSGRRRTPGLRREEVAQSSGVSTDYYARLEQGREKHPSAQVVHALARALGLNPDETAHLHQLARTARRPVRRGGGVPVGPSLLRLMDGCLHTPALILDRRLDVLAGNRLGCALFAGMLEAGEANLVRFTFLNPAARDFYPEWERVARSGLAALRAGSGDLMNDARLTELVGELSLKSPEFRDLWARHDVRGKAHEAKSFNHHQVGELTLTYDSFTVDSATDQQLIVYQAEPGSASQQALALLGTVAADLPARRRDGRPHRRTRTGDPPILPPGTGLVAGRTPHQGGARP</sequence>
<dbReference type="STRING" id="749414.SBI_09726"/>
<evidence type="ECO:0000313" key="4">
    <source>
        <dbReference type="Proteomes" id="UP000000377"/>
    </source>
</evidence>
<dbReference type="PANTHER" id="PTHR35010">
    <property type="entry name" value="BLL4672 PROTEIN-RELATED"/>
    <property type="match status" value="1"/>
</dbReference>
<dbReference type="eggNOG" id="COG1396">
    <property type="taxonomic scope" value="Bacteria"/>
</dbReference>
<dbReference type="InterPro" id="IPR010982">
    <property type="entry name" value="Lambda_DNA-bd_dom_sf"/>
</dbReference>
<dbReference type="SMART" id="SM00530">
    <property type="entry name" value="HTH_XRE"/>
    <property type="match status" value="1"/>
</dbReference>
<dbReference type="CDD" id="cd00093">
    <property type="entry name" value="HTH_XRE"/>
    <property type="match status" value="1"/>
</dbReference>
<proteinExistence type="predicted"/>
<dbReference type="EMBL" id="CP002047">
    <property type="protein sequence ID" value="ADI12844.1"/>
    <property type="molecule type" value="Genomic_DNA"/>
</dbReference>
<organism evidence="3 4">
    <name type="scientific">Streptomyces bingchenggensis (strain BCW-1)</name>
    <dbReference type="NCBI Taxonomy" id="749414"/>
    <lineage>
        <taxon>Bacteria</taxon>
        <taxon>Bacillati</taxon>
        <taxon>Actinomycetota</taxon>
        <taxon>Actinomycetes</taxon>
        <taxon>Kitasatosporales</taxon>
        <taxon>Streptomycetaceae</taxon>
        <taxon>Streptomyces</taxon>
    </lineage>
</organism>